<proteinExistence type="predicted"/>
<keyword evidence="1" id="KW-0175">Coiled coil</keyword>
<evidence type="ECO:0000256" key="1">
    <source>
        <dbReference type="SAM" id="Coils"/>
    </source>
</evidence>
<feature type="coiled-coil region" evidence="1">
    <location>
        <begin position="142"/>
        <end position="205"/>
    </location>
</feature>
<dbReference type="Proteomes" id="UP000826709">
    <property type="component" value="Chromosome"/>
</dbReference>
<evidence type="ECO:0000313" key="2">
    <source>
        <dbReference type="EMBL" id="QYZ79758.1"/>
    </source>
</evidence>
<dbReference type="AlphaFoldDB" id="A0A8G1A3H2"/>
<sequence length="261" mass="28785">MPFIYYGQGVADWYDDFLERLVSHLALEGTEITDEKRNDQTATMGVKRTGEQGTLLVMPSGKDVKVTYTVIREKKEVARGLMGGLVGAGVGSVLGGILRRDDGSITDALGGAAAGGAYEAYHGYEESREDRTAFAALVAEKVKEVEDEIWEIKNAQAEAQEANRERARERRAEVEAEEDEIRTELEEISGDLLTLSEEIDLLEEDGQKGKGRKVRARADRAERLFAEAEEACDTGEYRTARSKIRAARSMIEGAMATLDDE</sequence>
<gene>
    <name evidence="2" type="ORF">E2N92_10120</name>
</gene>
<dbReference type="RefSeq" id="WP_220681065.1">
    <property type="nucleotide sequence ID" value="NZ_CP037968.1"/>
</dbReference>
<name>A0A8G1A3H2_9EURY</name>
<evidence type="ECO:0000313" key="3">
    <source>
        <dbReference type="Proteomes" id="UP000826709"/>
    </source>
</evidence>
<dbReference type="KEGG" id="mfk:E2N92_10120"/>
<reference evidence="2" key="2">
    <citation type="submission" date="2019-03" db="EMBL/GenBank/DDBJ databases">
        <authorList>
            <person name="Chen S.-C."/>
            <person name="Wu S.-Y."/>
            <person name="Lai M.-C."/>
        </authorList>
    </citation>
    <scope>NUCLEOTIDE SEQUENCE</scope>
    <source>
        <strain evidence="2">ML15</strain>
    </source>
</reference>
<reference evidence="2" key="1">
    <citation type="journal article" date="2005" name="Int. J. Syst. Evol. Microbiol.">
        <title>Methanofollis formosanus sp. nov., isolated from a fish pond.</title>
        <authorList>
            <person name="Wu S.Y."/>
            <person name="Chen S.C."/>
            <person name="Lai M.C."/>
        </authorList>
    </citation>
    <scope>NUCLEOTIDE SEQUENCE</scope>
    <source>
        <strain evidence="2">ML15</strain>
    </source>
</reference>
<keyword evidence="3" id="KW-1185">Reference proteome</keyword>
<accession>A0A8G1A3H2</accession>
<dbReference type="EMBL" id="CP037968">
    <property type="protein sequence ID" value="QYZ79758.1"/>
    <property type="molecule type" value="Genomic_DNA"/>
</dbReference>
<organism evidence="2 3">
    <name type="scientific">Methanofollis formosanus</name>
    <dbReference type="NCBI Taxonomy" id="299308"/>
    <lineage>
        <taxon>Archaea</taxon>
        <taxon>Methanobacteriati</taxon>
        <taxon>Methanobacteriota</taxon>
        <taxon>Stenosarchaea group</taxon>
        <taxon>Methanomicrobia</taxon>
        <taxon>Methanomicrobiales</taxon>
        <taxon>Methanomicrobiaceae</taxon>
        <taxon>Methanofollis</taxon>
    </lineage>
</organism>
<protein>
    <submittedName>
        <fullName evidence="2">Uncharacterized protein</fullName>
    </submittedName>
</protein>
<dbReference type="OrthoDB" id="107843at2157"/>